<accession>A0A518AL90</accession>
<keyword evidence="3" id="KW-0536">Nodulation</keyword>
<comment type="similarity">
    <text evidence="1">Belongs to the ABC transporter superfamily.</text>
</comment>
<dbReference type="Proteomes" id="UP000315750">
    <property type="component" value="Chromosome"/>
</dbReference>
<gene>
    <name evidence="7" type="primary">opuCA</name>
    <name evidence="7" type="ORF">Pan181_16790</name>
</gene>
<evidence type="ECO:0000259" key="6">
    <source>
        <dbReference type="PROSITE" id="PS50893"/>
    </source>
</evidence>
<dbReference type="CDD" id="cd03230">
    <property type="entry name" value="ABC_DR_subfamily_A"/>
    <property type="match status" value="1"/>
</dbReference>
<dbReference type="PROSITE" id="PS50893">
    <property type="entry name" value="ABC_TRANSPORTER_2"/>
    <property type="match status" value="1"/>
</dbReference>
<dbReference type="SMART" id="SM00382">
    <property type="entry name" value="AAA"/>
    <property type="match status" value="1"/>
</dbReference>
<evidence type="ECO:0000256" key="2">
    <source>
        <dbReference type="ARBA" id="ARBA00022448"/>
    </source>
</evidence>
<keyword evidence="8" id="KW-1185">Reference proteome</keyword>
<dbReference type="InterPro" id="IPR003439">
    <property type="entry name" value="ABC_transporter-like_ATP-bd"/>
</dbReference>
<dbReference type="InterPro" id="IPR050763">
    <property type="entry name" value="ABC_transporter_ATP-binding"/>
</dbReference>
<sequence>MIEVRDVTHHYGLRPVLQDISLEVAKGELVVLLGPNGSGKTTLLGCMGGTIYPSRGKVLCNGIPRRLDEKSELAIRRQVVYLPDNTWLPRHQTGREFLLAVGRLYDIDDFRLFDHAERLMALFHLEDKGDSAISSYSTGQRKKIALASALITEAPCLLLDEPFSGGLDPAGILAMKAVLKRLAADENVTVVMTTPVPELVEELAHRVAVLRDGQLAAYGTADKLRAIAETDDFDEALQQLLYPEDRNVVGRYFGESSDEA</sequence>
<dbReference type="SUPFAM" id="SSF52540">
    <property type="entry name" value="P-loop containing nucleoside triphosphate hydrolases"/>
    <property type="match status" value="1"/>
</dbReference>
<name>A0A518AL90_9BACT</name>
<dbReference type="GO" id="GO:0005524">
    <property type="term" value="F:ATP binding"/>
    <property type="evidence" value="ECO:0007669"/>
    <property type="project" value="UniProtKB-KW"/>
</dbReference>
<dbReference type="PANTHER" id="PTHR42711">
    <property type="entry name" value="ABC TRANSPORTER ATP-BINDING PROTEIN"/>
    <property type="match status" value="1"/>
</dbReference>
<dbReference type="Pfam" id="PF00005">
    <property type="entry name" value="ABC_tran"/>
    <property type="match status" value="1"/>
</dbReference>
<evidence type="ECO:0000256" key="5">
    <source>
        <dbReference type="ARBA" id="ARBA00022840"/>
    </source>
</evidence>
<keyword evidence="4" id="KW-0547">Nucleotide-binding</keyword>
<dbReference type="OrthoDB" id="260707at2"/>
<dbReference type="InterPro" id="IPR003593">
    <property type="entry name" value="AAA+_ATPase"/>
</dbReference>
<reference evidence="7 8" key="1">
    <citation type="submission" date="2019-02" db="EMBL/GenBank/DDBJ databases">
        <title>Deep-cultivation of Planctomycetes and their phenomic and genomic characterization uncovers novel biology.</title>
        <authorList>
            <person name="Wiegand S."/>
            <person name="Jogler M."/>
            <person name="Boedeker C."/>
            <person name="Pinto D."/>
            <person name="Vollmers J."/>
            <person name="Rivas-Marin E."/>
            <person name="Kohn T."/>
            <person name="Peeters S.H."/>
            <person name="Heuer A."/>
            <person name="Rast P."/>
            <person name="Oberbeckmann S."/>
            <person name="Bunk B."/>
            <person name="Jeske O."/>
            <person name="Meyerdierks A."/>
            <person name="Storesund J.E."/>
            <person name="Kallscheuer N."/>
            <person name="Luecker S."/>
            <person name="Lage O.M."/>
            <person name="Pohl T."/>
            <person name="Merkel B.J."/>
            <person name="Hornburger P."/>
            <person name="Mueller R.-W."/>
            <person name="Bruemmer F."/>
            <person name="Labrenz M."/>
            <person name="Spormann A.M."/>
            <person name="Op den Camp H."/>
            <person name="Overmann J."/>
            <person name="Amann R."/>
            <person name="Jetten M.S.M."/>
            <person name="Mascher T."/>
            <person name="Medema M.H."/>
            <person name="Devos D.P."/>
            <person name="Kaster A.-K."/>
            <person name="Ovreas L."/>
            <person name="Rohde M."/>
            <person name="Galperin M.Y."/>
            <person name="Jogler C."/>
        </authorList>
    </citation>
    <scope>NUCLEOTIDE SEQUENCE [LARGE SCALE GENOMIC DNA]</scope>
    <source>
        <strain evidence="7 8">Pan181</strain>
    </source>
</reference>
<dbReference type="KEGG" id="amuc:Pan181_16790"/>
<dbReference type="EMBL" id="CP036278">
    <property type="protein sequence ID" value="QDU55490.1"/>
    <property type="molecule type" value="Genomic_DNA"/>
</dbReference>
<dbReference type="PANTHER" id="PTHR42711:SF5">
    <property type="entry name" value="ABC TRANSPORTER ATP-BINDING PROTEIN NATA"/>
    <property type="match status" value="1"/>
</dbReference>
<proteinExistence type="inferred from homology"/>
<feature type="domain" description="ABC transporter" evidence="6">
    <location>
        <begin position="2"/>
        <end position="237"/>
    </location>
</feature>
<dbReference type="AlphaFoldDB" id="A0A518AL90"/>
<organism evidence="7 8">
    <name type="scientific">Aeoliella mucimassa</name>
    <dbReference type="NCBI Taxonomy" id="2527972"/>
    <lineage>
        <taxon>Bacteria</taxon>
        <taxon>Pseudomonadati</taxon>
        <taxon>Planctomycetota</taxon>
        <taxon>Planctomycetia</taxon>
        <taxon>Pirellulales</taxon>
        <taxon>Lacipirellulaceae</taxon>
        <taxon>Aeoliella</taxon>
    </lineage>
</organism>
<keyword evidence="2" id="KW-0813">Transport</keyword>
<dbReference type="RefSeq" id="WP_145246344.1">
    <property type="nucleotide sequence ID" value="NZ_CP036278.1"/>
</dbReference>
<protein>
    <submittedName>
        <fullName evidence="7">Glycine betaine/carnitine/choline transport ATP-binding protein OpuCA</fullName>
    </submittedName>
</protein>
<evidence type="ECO:0000313" key="8">
    <source>
        <dbReference type="Proteomes" id="UP000315750"/>
    </source>
</evidence>
<evidence type="ECO:0000313" key="7">
    <source>
        <dbReference type="EMBL" id="QDU55490.1"/>
    </source>
</evidence>
<evidence type="ECO:0000256" key="4">
    <source>
        <dbReference type="ARBA" id="ARBA00022741"/>
    </source>
</evidence>
<dbReference type="Gene3D" id="3.40.50.300">
    <property type="entry name" value="P-loop containing nucleotide triphosphate hydrolases"/>
    <property type="match status" value="1"/>
</dbReference>
<keyword evidence="5 7" id="KW-0067">ATP-binding</keyword>
<dbReference type="GO" id="GO:0016887">
    <property type="term" value="F:ATP hydrolysis activity"/>
    <property type="evidence" value="ECO:0007669"/>
    <property type="project" value="InterPro"/>
</dbReference>
<evidence type="ECO:0000256" key="3">
    <source>
        <dbReference type="ARBA" id="ARBA00022458"/>
    </source>
</evidence>
<dbReference type="InterPro" id="IPR027417">
    <property type="entry name" value="P-loop_NTPase"/>
</dbReference>
<evidence type="ECO:0000256" key="1">
    <source>
        <dbReference type="ARBA" id="ARBA00005417"/>
    </source>
</evidence>